<dbReference type="AlphaFoldDB" id="A0A368L1W2"/>
<dbReference type="OrthoDB" id="9797060at2"/>
<keyword evidence="2" id="KW-1185">Reference proteome</keyword>
<keyword evidence="1" id="KW-0503">Monooxygenase</keyword>
<dbReference type="GO" id="GO:0004497">
    <property type="term" value="F:monooxygenase activity"/>
    <property type="evidence" value="ECO:0007669"/>
    <property type="project" value="UniProtKB-KW"/>
</dbReference>
<accession>A0A368L1W2</accession>
<dbReference type="Gene3D" id="3.30.70.100">
    <property type="match status" value="1"/>
</dbReference>
<dbReference type="Proteomes" id="UP000252357">
    <property type="component" value="Unassembled WGS sequence"/>
</dbReference>
<dbReference type="SUPFAM" id="SSF54909">
    <property type="entry name" value="Dimeric alpha+beta barrel"/>
    <property type="match status" value="1"/>
</dbReference>
<gene>
    <name evidence="1" type="ORF">DU000_08875</name>
</gene>
<dbReference type="InterPro" id="IPR011008">
    <property type="entry name" value="Dimeric_a/b-barrel"/>
</dbReference>
<sequence>MYVVIFRAKTKALDAEYSATASVLRQLALEQFHCVEFIAVTEGEQEIALSYWHKLEDIQAWKAHGTHVLAQQRGRTDWYETYQVQIAEIQREYRFP</sequence>
<organism evidence="1 2">
    <name type="scientific">Parvibium lacunae</name>
    <dbReference type="NCBI Taxonomy" id="1888893"/>
    <lineage>
        <taxon>Bacteria</taxon>
        <taxon>Pseudomonadati</taxon>
        <taxon>Pseudomonadota</taxon>
        <taxon>Betaproteobacteria</taxon>
        <taxon>Burkholderiales</taxon>
        <taxon>Alcaligenaceae</taxon>
        <taxon>Parvibium</taxon>
    </lineage>
</organism>
<evidence type="ECO:0000313" key="1">
    <source>
        <dbReference type="EMBL" id="RCS57545.1"/>
    </source>
</evidence>
<dbReference type="RefSeq" id="WP_114403027.1">
    <property type="nucleotide sequence ID" value="NZ_QPGB01000003.1"/>
</dbReference>
<evidence type="ECO:0000313" key="2">
    <source>
        <dbReference type="Proteomes" id="UP000252357"/>
    </source>
</evidence>
<comment type="caution">
    <text evidence="1">The sequence shown here is derived from an EMBL/GenBank/DDBJ whole genome shotgun (WGS) entry which is preliminary data.</text>
</comment>
<proteinExistence type="predicted"/>
<name>A0A368L1W2_9BURK</name>
<protein>
    <submittedName>
        <fullName evidence="1">Antibiotic biosynthesis monooxygenase</fullName>
    </submittedName>
</protein>
<dbReference type="PANTHER" id="PTHR37811">
    <property type="entry name" value="BLL5343 PROTEIN"/>
    <property type="match status" value="1"/>
</dbReference>
<dbReference type="EMBL" id="QPGB01000003">
    <property type="protein sequence ID" value="RCS57545.1"/>
    <property type="molecule type" value="Genomic_DNA"/>
</dbReference>
<dbReference type="PANTHER" id="PTHR37811:SF2">
    <property type="entry name" value="ABM DOMAIN-CONTAINING PROTEIN"/>
    <property type="match status" value="1"/>
</dbReference>
<reference evidence="1 2" key="1">
    <citation type="journal article" date="2018" name="Int. J. Syst. Evol. Microbiol.">
        <title>Parvibium lacunae gen. nov., sp. nov., a new member of the family Alcaligenaceae isolated from a freshwater pond.</title>
        <authorList>
            <person name="Chen W.M."/>
            <person name="Xie P.B."/>
            <person name="Hsu M.Y."/>
            <person name="Sheu S.Y."/>
        </authorList>
    </citation>
    <scope>NUCLEOTIDE SEQUENCE [LARGE SCALE GENOMIC DNA]</scope>
    <source>
        <strain evidence="1 2">KMB9</strain>
    </source>
</reference>
<keyword evidence="1" id="KW-0560">Oxidoreductase</keyword>
<dbReference type="InterPro" id="IPR052936">
    <property type="entry name" value="Jasmonate_Hydroxylase-like"/>
</dbReference>